<evidence type="ECO:0008006" key="4">
    <source>
        <dbReference type="Google" id="ProtNLM"/>
    </source>
</evidence>
<keyword evidence="3" id="KW-1185">Reference proteome</keyword>
<evidence type="ECO:0000313" key="2">
    <source>
        <dbReference type="EMBL" id="AWN43304.1"/>
    </source>
</evidence>
<dbReference type="AlphaFoldDB" id="A0A2U8WAX6"/>
<reference evidence="3" key="1">
    <citation type="submission" date="2018-05" db="EMBL/GenBank/DDBJ databases">
        <title>Complete Genome Sequence of Methylobacterium sp. 17SD2-17.</title>
        <authorList>
            <person name="Srinivasan S."/>
        </authorList>
    </citation>
    <scope>NUCLEOTIDE SEQUENCE [LARGE SCALE GENOMIC DNA]</scope>
    <source>
        <strain evidence="3">17SD2-17</strain>
    </source>
</reference>
<name>A0A2U8WAX6_9HYPH</name>
<organism evidence="2 3">
    <name type="scientific">Methylobacterium durans</name>
    <dbReference type="NCBI Taxonomy" id="2202825"/>
    <lineage>
        <taxon>Bacteria</taxon>
        <taxon>Pseudomonadati</taxon>
        <taxon>Pseudomonadota</taxon>
        <taxon>Alphaproteobacteria</taxon>
        <taxon>Hyphomicrobiales</taxon>
        <taxon>Methylobacteriaceae</taxon>
        <taxon>Methylobacterium</taxon>
    </lineage>
</organism>
<dbReference type="Proteomes" id="UP000245926">
    <property type="component" value="Chromosome"/>
</dbReference>
<protein>
    <recommendedName>
        <fullName evidence="4">DUF2946 domain-containing protein</fullName>
    </recommendedName>
</protein>
<dbReference type="EMBL" id="CP029550">
    <property type="protein sequence ID" value="AWN43304.1"/>
    <property type="molecule type" value="Genomic_DNA"/>
</dbReference>
<dbReference type="InterPro" id="IPR021333">
    <property type="entry name" value="DUF2946"/>
</dbReference>
<sequence>MRGNRPLLAHRRAVIGVIALYALLLQAFLGGLAPLAPALPGDVICAHDGTGAPGDGGPACHQHACCTLAQAMHGLPAVSDFATVLWSPASVAPTPWRAAGPIRARAPPDPSVGPRGPPAA</sequence>
<evidence type="ECO:0000313" key="3">
    <source>
        <dbReference type="Proteomes" id="UP000245926"/>
    </source>
</evidence>
<dbReference type="Pfam" id="PF11162">
    <property type="entry name" value="DUF2946"/>
    <property type="match status" value="1"/>
</dbReference>
<feature type="compositionally biased region" description="Pro residues" evidence="1">
    <location>
        <begin position="107"/>
        <end position="120"/>
    </location>
</feature>
<dbReference type="RefSeq" id="WP_109893977.1">
    <property type="nucleotide sequence ID" value="NZ_CP029550.1"/>
</dbReference>
<proteinExistence type="predicted"/>
<accession>A0A2U8WAX6</accession>
<dbReference type="OrthoDB" id="8005700at2"/>
<feature type="region of interest" description="Disordered" evidence="1">
    <location>
        <begin position="99"/>
        <end position="120"/>
    </location>
</feature>
<dbReference type="KEGG" id="mets:DK389_25870"/>
<gene>
    <name evidence="2" type="ORF">DK389_25870</name>
</gene>
<evidence type="ECO:0000256" key="1">
    <source>
        <dbReference type="SAM" id="MobiDB-lite"/>
    </source>
</evidence>